<dbReference type="EMBL" id="LGST01000016">
    <property type="protein sequence ID" value="KNE01146.1"/>
    <property type="molecule type" value="Genomic_DNA"/>
</dbReference>
<protein>
    <recommendedName>
        <fullName evidence="2">G-patch domain-containing protein</fullName>
    </recommendedName>
</protein>
<dbReference type="VEuPathDB" id="FungiDB:B9J08_003259"/>
<dbReference type="Pfam" id="PF01585">
    <property type="entry name" value="G-patch"/>
    <property type="match status" value="1"/>
</dbReference>
<evidence type="ECO:0000313" key="3">
    <source>
        <dbReference type="EMBL" id="KNE01146.1"/>
    </source>
</evidence>
<organism evidence="3 4">
    <name type="scientific">Candidozyma auris</name>
    <name type="common">Yeast</name>
    <name type="synonym">Candida auris</name>
    <dbReference type="NCBI Taxonomy" id="498019"/>
    <lineage>
        <taxon>Eukaryota</taxon>
        <taxon>Fungi</taxon>
        <taxon>Dikarya</taxon>
        <taxon>Ascomycota</taxon>
        <taxon>Saccharomycotina</taxon>
        <taxon>Pichiomycetes</taxon>
        <taxon>Metschnikowiaceae</taxon>
        <taxon>Candidozyma</taxon>
    </lineage>
</organism>
<sequence length="694" mass="79528">MSKSFGLSFTKSSKSAYHDQGTKQVETGSFPSMTMAIQDEYSDLEESDDEPAIQAPEEPIDSSGSQYNKYGIGAKLLMKMGFKEGQGLGAKQEGIVKPIETRLRPRGLGVGGIKEKAGDEVTKEPQDVKFLDRSARERAPEDLRGKYSLVIDRFRSKGIELNSVFESYKRLDLTEECIHKDENTETLRRAYDDLLLLDSAVKALESTVALESAEISTIESMVQESSRSINDNQLLETILEEYDQQQTEDAATQTIRQILKLPSRSEFVLPHLFLTIVQHHVGSHLDPLDHTLMLWCLLVKEVTAQLSIHIGEWDLFIYTLLKPTLERLLATEHFDELHSLLDSWESTPAVINSGLFKEKIFDNLVRPYIEQDLADWDILNSENSHSHCIELSLKLDLNADVLSQIFKPLASRFELFADPGSELWNELRKSDSIQSFYNDRIKRLISHFRAWSDVFALFTLTTKFYSRVTDAIISFIYDECSRAGFEARRDGIWLLLQLTYDSKVFIVDQLEIILLFCVFNILMRDVSKRLQKDPVSLKNHVFDLQEWFHDNCHKTLIFELVQWYFNVFMEKMSVYKKTGRLALGGLPSIDDDPYPGKEVIVRLVNGDHIDAADVRALRLSQLMAVFRDVVADFCFKHGIGFIATDELDNAMNRIYQLTLRNGKVKRCFISDDVLWVESGTRFEPTSVYDIIDLR</sequence>
<feature type="compositionally biased region" description="Polar residues" evidence="1">
    <location>
        <begin position="22"/>
        <end position="32"/>
    </location>
</feature>
<evidence type="ECO:0000259" key="2">
    <source>
        <dbReference type="PROSITE" id="PS50174"/>
    </source>
</evidence>
<dbReference type="GO" id="GO:0003676">
    <property type="term" value="F:nucleic acid binding"/>
    <property type="evidence" value="ECO:0007669"/>
    <property type="project" value="InterPro"/>
</dbReference>
<evidence type="ECO:0000256" key="1">
    <source>
        <dbReference type="SAM" id="MobiDB-lite"/>
    </source>
</evidence>
<feature type="region of interest" description="Disordered" evidence="1">
    <location>
        <begin position="1"/>
        <end position="66"/>
    </location>
</feature>
<dbReference type="GO" id="GO:0000390">
    <property type="term" value="P:spliceosomal complex disassembly"/>
    <property type="evidence" value="ECO:0007669"/>
    <property type="project" value="InterPro"/>
</dbReference>
<feature type="compositionally biased region" description="Acidic residues" evidence="1">
    <location>
        <begin position="40"/>
        <end position="51"/>
    </location>
</feature>
<reference evidence="4" key="1">
    <citation type="journal article" date="2015" name="BMC Genomics">
        <title>Draft genome of a commonly misdiagnosed multidrug resistant pathogen Candida auris.</title>
        <authorList>
            <person name="Chatterjee S."/>
            <person name="Alampalli S.V."/>
            <person name="Nageshan R.K."/>
            <person name="Chettiar S.T."/>
            <person name="Joshi S."/>
            <person name="Tatu U.S."/>
        </authorList>
    </citation>
    <scope>NUCLEOTIDE SEQUENCE [LARGE SCALE GENOMIC DNA]</scope>
    <source>
        <strain evidence="4">6684</strain>
    </source>
</reference>
<dbReference type="VEuPathDB" id="FungiDB:CJJ09_000846"/>
<accession>A0A0L0P547</accession>
<dbReference type="VEuPathDB" id="FungiDB:CJJ07_000948"/>
<feature type="domain" description="G-patch" evidence="2">
    <location>
        <begin position="69"/>
        <end position="115"/>
    </location>
</feature>
<feature type="compositionally biased region" description="Polar residues" evidence="1">
    <location>
        <begin position="1"/>
        <end position="15"/>
    </location>
</feature>
<evidence type="ECO:0000313" key="4">
    <source>
        <dbReference type="Proteomes" id="UP000037122"/>
    </source>
</evidence>
<dbReference type="GO" id="GO:0071008">
    <property type="term" value="C:U2-type post-mRNA release spliceosomal complex"/>
    <property type="evidence" value="ECO:0007669"/>
    <property type="project" value="TreeGrafter"/>
</dbReference>
<dbReference type="VEuPathDB" id="FungiDB:CJI97_003334"/>
<dbReference type="AlphaFoldDB" id="A0A0L0P547"/>
<gene>
    <name evidence="3" type="ORF">QG37_02027</name>
</gene>
<dbReference type="InterPro" id="IPR000467">
    <property type="entry name" value="G_patch_dom"/>
</dbReference>
<dbReference type="PROSITE" id="PS50174">
    <property type="entry name" value="G_PATCH"/>
    <property type="match status" value="1"/>
</dbReference>
<proteinExistence type="predicted"/>
<comment type="caution">
    <text evidence="3">The sequence shown here is derived from an EMBL/GenBank/DDBJ whole genome shotgun (WGS) entry which is preliminary data.</text>
</comment>
<dbReference type="InterPro" id="IPR045211">
    <property type="entry name" value="TFP11/STIP/Ntr1"/>
</dbReference>
<dbReference type="PANTHER" id="PTHR23329">
    <property type="entry name" value="TUFTELIN-INTERACTING PROTEIN 11-RELATED"/>
    <property type="match status" value="1"/>
</dbReference>
<dbReference type="PANTHER" id="PTHR23329:SF1">
    <property type="entry name" value="TUFTELIN-INTERACTING PROTEIN 11"/>
    <property type="match status" value="1"/>
</dbReference>
<dbReference type="VEuPathDB" id="FungiDB:CJI96_0001796"/>
<name>A0A0L0P547_CANAR</name>
<dbReference type="Proteomes" id="UP000037122">
    <property type="component" value="Unassembled WGS sequence"/>
</dbReference>
<dbReference type="VEuPathDB" id="FungiDB:QG37_02027"/>
<dbReference type="SMART" id="SM00443">
    <property type="entry name" value="G_patch"/>
    <property type="match status" value="1"/>
</dbReference>